<keyword evidence="5" id="KW-1185">Reference proteome</keyword>
<dbReference type="Proteomes" id="UP001603978">
    <property type="component" value="Unassembled WGS sequence"/>
</dbReference>
<feature type="domain" description="ABC transporter" evidence="3">
    <location>
        <begin position="259"/>
        <end position="502"/>
    </location>
</feature>
<evidence type="ECO:0000259" key="3">
    <source>
        <dbReference type="PROSITE" id="PS50893"/>
    </source>
</evidence>
<dbReference type="PANTHER" id="PTHR43790">
    <property type="entry name" value="CARBOHYDRATE TRANSPORT ATP-BINDING PROTEIN MG119-RELATED"/>
    <property type="match status" value="1"/>
</dbReference>
<keyword evidence="1" id="KW-0547">Nucleotide-binding</keyword>
<protein>
    <submittedName>
        <fullName evidence="4">ABC transporter ATP-binding protein</fullName>
    </submittedName>
</protein>
<dbReference type="GO" id="GO:0005524">
    <property type="term" value="F:ATP binding"/>
    <property type="evidence" value="ECO:0007669"/>
    <property type="project" value="UniProtKB-KW"/>
</dbReference>
<keyword evidence="2 4" id="KW-0067">ATP-binding</keyword>
<dbReference type="InterPro" id="IPR027417">
    <property type="entry name" value="P-loop_NTPase"/>
</dbReference>
<evidence type="ECO:0000256" key="1">
    <source>
        <dbReference type="ARBA" id="ARBA00022741"/>
    </source>
</evidence>
<dbReference type="RefSeq" id="WP_393175873.1">
    <property type="nucleotide sequence ID" value="NZ_JBICRM010000046.1"/>
</dbReference>
<dbReference type="CDD" id="cd03215">
    <property type="entry name" value="ABC_Carb_Monos_II"/>
    <property type="match status" value="1"/>
</dbReference>
<feature type="domain" description="ABC transporter" evidence="3">
    <location>
        <begin position="9"/>
        <end position="244"/>
    </location>
</feature>
<evidence type="ECO:0000313" key="5">
    <source>
        <dbReference type="Proteomes" id="UP001603978"/>
    </source>
</evidence>
<gene>
    <name evidence="4" type="ORF">ACFLIM_44570</name>
</gene>
<dbReference type="InterPro" id="IPR003439">
    <property type="entry name" value="ABC_transporter-like_ATP-bd"/>
</dbReference>
<dbReference type="CDD" id="cd03216">
    <property type="entry name" value="ABC_Carb_Monos_I"/>
    <property type="match status" value="1"/>
</dbReference>
<dbReference type="PANTHER" id="PTHR43790:SF4">
    <property type="entry name" value="GUANOSINE IMPORT ATP-BINDING PROTEIN NUPO"/>
    <property type="match status" value="1"/>
</dbReference>
<proteinExistence type="predicted"/>
<dbReference type="Pfam" id="PF00005">
    <property type="entry name" value="ABC_tran"/>
    <property type="match status" value="2"/>
</dbReference>
<name>A0ABW7AS95_9ACTN</name>
<dbReference type="InterPro" id="IPR017871">
    <property type="entry name" value="ABC_transporter-like_CS"/>
</dbReference>
<organism evidence="4 5">
    <name type="scientific">Nonomuraea marmarensis</name>
    <dbReference type="NCBI Taxonomy" id="3351344"/>
    <lineage>
        <taxon>Bacteria</taxon>
        <taxon>Bacillati</taxon>
        <taxon>Actinomycetota</taxon>
        <taxon>Actinomycetes</taxon>
        <taxon>Streptosporangiales</taxon>
        <taxon>Streptosporangiaceae</taxon>
        <taxon>Nonomuraea</taxon>
    </lineage>
</organism>
<dbReference type="InterPro" id="IPR003593">
    <property type="entry name" value="AAA+_ATPase"/>
</dbReference>
<dbReference type="SMART" id="SM00382">
    <property type="entry name" value="AAA"/>
    <property type="match status" value="2"/>
</dbReference>
<evidence type="ECO:0000256" key="2">
    <source>
        <dbReference type="ARBA" id="ARBA00022840"/>
    </source>
</evidence>
<dbReference type="SUPFAM" id="SSF52540">
    <property type="entry name" value="P-loop containing nucleoside triphosphate hydrolases"/>
    <property type="match status" value="2"/>
</dbReference>
<dbReference type="EMBL" id="JBICRM010000046">
    <property type="protein sequence ID" value="MFG1710266.1"/>
    <property type="molecule type" value="Genomic_DNA"/>
</dbReference>
<dbReference type="Gene3D" id="3.40.50.300">
    <property type="entry name" value="P-loop containing nucleotide triphosphate hydrolases"/>
    <property type="match status" value="2"/>
</dbReference>
<dbReference type="PROSITE" id="PS00211">
    <property type="entry name" value="ABC_TRANSPORTER_1"/>
    <property type="match status" value="1"/>
</dbReference>
<evidence type="ECO:0000313" key="4">
    <source>
        <dbReference type="EMBL" id="MFG1710266.1"/>
    </source>
</evidence>
<dbReference type="InterPro" id="IPR050107">
    <property type="entry name" value="ABC_carbohydrate_import_ATPase"/>
</dbReference>
<accession>A0ABW7AS95</accession>
<sequence length="508" mass="53926">MTADRPAALRMTGITKAFGPVLANAGIDLDVRAGEVLGLLGENGAGKSTLMNILYGLVRPDAGHVEIDGSAVEIGDPAAALAHGIGMVHQHFMLIPAFTVVENLVLGAEPASAGLLDRARAREAVIEISRRFGLDVDPDARVAGLGVAARQRVEILRALYRGARILILDEPTAVLTPQESASLFAVVHGMANEGMSVVLISHKLRELLAVTGRITVIRDGRVVRTVATARTGPAELARLMVGRETELGFDVPMVERSELPLLELRGLRDRAGRLRDVDLAVHGGEIVGIAGVDGNGQSELAEAIAGLRPIAAGTVRLGGVDVTRLGVRARTEAGLGYVPEDRGAEGLVADLPLYENAVLRRQRRAGLRRGGLLSRRRMRERARRLVEESDVRPPDVERPVRVLSGGNQQKLLVGRELADDPAVLVVSQPTRGVDVTAGRALHQRLLDARGRGRAVLLISLDLDEVKALSDRILVMSGGRIVGELARGEAGDERLGLLMADAVPTGTAS</sequence>
<reference evidence="4 5" key="1">
    <citation type="submission" date="2024-10" db="EMBL/GenBank/DDBJ databases">
        <authorList>
            <person name="Topkara A.R."/>
            <person name="Saygin H."/>
        </authorList>
    </citation>
    <scope>NUCLEOTIDE SEQUENCE [LARGE SCALE GENOMIC DNA]</scope>
    <source>
        <strain evidence="4 5">M3C6</strain>
    </source>
</reference>
<dbReference type="PROSITE" id="PS50893">
    <property type="entry name" value="ABC_TRANSPORTER_2"/>
    <property type="match status" value="2"/>
</dbReference>
<comment type="caution">
    <text evidence="4">The sequence shown here is derived from an EMBL/GenBank/DDBJ whole genome shotgun (WGS) entry which is preliminary data.</text>
</comment>